<dbReference type="EMBL" id="JANAVB010027195">
    <property type="protein sequence ID" value="KAJ6818600.1"/>
    <property type="molecule type" value="Genomic_DNA"/>
</dbReference>
<dbReference type="Proteomes" id="UP001140949">
    <property type="component" value="Unassembled WGS sequence"/>
</dbReference>
<reference evidence="1" key="1">
    <citation type="journal article" date="2023" name="GigaByte">
        <title>Genome assembly of the bearded iris, Iris pallida Lam.</title>
        <authorList>
            <person name="Bruccoleri R.E."/>
            <person name="Oakeley E.J."/>
            <person name="Faust A.M.E."/>
            <person name="Altorfer M."/>
            <person name="Dessus-Babus S."/>
            <person name="Burckhardt D."/>
            <person name="Oertli M."/>
            <person name="Naumann U."/>
            <person name="Petersen F."/>
            <person name="Wong J."/>
        </authorList>
    </citation>
    <scope>NUCLEOTIDE SEQUENCE</scope>
    <source>
        <strain evidence="1">GSM-AAB239-AS_SAM_17_03QT</strain>
    </source>
</reference>
<comment type="caution">
    <text evidence="1">The sequence shown here is derived from an EMBL/GenBank/DDBJ whole genome shotgun (WGS) entry which is preliminary data.</text>
</comment>
<gene>
    <name evidence="1" type="ORF">M6B38_406690</name>
</gene>
<reference evidence="1" key="2">
    <citation type="submission" date="2023-04" db="EMBL/GenBank/DDBJ databases">
        <authorList>
            <person name="Bruccoleri R.E."/>
            <person name="Oakeley E.J."/>
            <person name="Faust A.-M."/>
            <person name="Dessus-Babus S."/>
            <person name="Altorfer M."/>
            <person name="Burckhardt D."/>
            <person name="Oertli M."/>
            <person name="Naumann U."/>
            <person name="Petersen F."/>
            <person name="Wong J."/>
        </authorList>
    </citation>
    <scope>NUCLEOTIDE SEQUENCE</scope>
    <source>
        <strain evidence="1">GSM-AAB239-AS_SAM_17_03QT</strain>
        <tissue evidence="1">Leaf</tissue>
    </source>
</reference>
<keyword evidence="2" id="KW-1185">Reference proteome</keyword>
<accession>A0AAX6FQJ5</accession>
<sequence>MFHVLMLDTRLTRLSCAPLIVLYCIDCFTGIEKILSSV</sequence>
<proteinExistence type="predicted"/>
<name>A0AAX6FQJ5_IRIPA</name>
<protein>
    <submittedName>
        <fullName evidence="1">Uncharacterized protein</fullName>
    </submittedName>
</protein>
<evidence type="ECO:0000313" key="1">
    <source>
        <dbReference type="EMBL" id="KAJ6818600.1"/>
    </source>
</evidence>
<evidence type="ECO:0000313" key="2">
    <source>
        <dbReference type="Proteomes" id="UP001140949"/>
    </source>
</evidence>
<organism evidence="1 2">
    <name type="scientific">Iris pallida</name>
    <name type="common">Sweet iris</name>
    <dbReference type="NCBI Taxonomy" id="29817"/>
    <lineage>
        <taxon>Eukaryota</taxon>
        <taxon>Viridiplantae</taxon>
        <taxon>Streptophyta</taxon>
        <taxon>Embryophyta</taxon>
        <taxon>Tracheophyta</taxon>
        <taxon>Spermatophyta</taxon>
        <taxon>Magnoliopsida</taxon>
        <taxon>Liliopsida</taxon>
        <taxon>Asparagales</taxon>
        <taxon>Iridaceae</taxon>
        <taxon>Iridoideae</taxon>
        <taxon>Irideae</taxon>
        <taxon>Iris</taxon>
    </lineage>
</organism>
<dbReference type="AlphaFoldDB" id="A0AAX6FQJ5"/>